<sequence>MAAAALSPSAPAPAVVPASAPAGTAGPGWRAQAAMLPDGRRMHLHHGPIDLVVEAFGPEPEIRAALAQAEARFASVLDALVAELPRLRAPLPHAAPPALSGPVAGRMLAACLPHAERFVTPMAAVAGAVADEVLAAMTAGRSLTRAYANNGGDAAIWLAPGAAMRVALGAPDGVTGGRAEIRAGDAARGVATSGWRGRSHSLGIADAVTVLARTAAAADVAATLIANAVDLPGHPAIRRGPARAEAPDSDLGDRLVTLGVGPLTPDEAEAALDAGLSVAEDMRARGLVEAAALTLAGRTRIAGAPRLAGPREERPKP</sequence>
<dbReference type="AlphaFoldDB" id="A0A1H2VII8"/>
<gene>
    <name evidence="2" type="ORF">SAMN05444336_10282</name>
</gene>
<feature type="region of interest" description="Disordered" evidence="1">
    <location>
        <begin position="1"/>
        <end position="27"/>
    </location>
</feature>
<keyword evidence="3" id="KW-1185">Reference proteome</keyword>
<reference evidence="2 3" key="1">
    <citation type="submission" date="2016-10" db="EMBL/GenBank/DDBJ databases">
        <authorList>
            <person name="de Groot N.N."/>
        </authorList>
    </citation>
    <scope>NUCLEOTIDE SEQUENCE [LARGE SCALE GENOMIC DNA]</scope>
    <source>
        <strain evidence="2 3">DSM 17890</strain>
    </source>
</reference>
<dbReference type="STRING" id="356660.SAMN05444336_10282"/>
<dbReference type="InterPro" id="IPR003374">
    <property type="entry name" value="ApbE-like_sf"/>
</dbReference>
<evidence type="ECO:0000313" key="2">
    <source>
        <dbReference type="EMBL" id="SDW68166.1"/>
    </source>
</evidence>
<name>A0A1H2VII8_9RHOB</name>
<organism evidence="2 3">
    <name type="scientific">Albimonas donghaensis</name>
    <dbReference type="NCBI Taxonomy" id="356660"/>
    <lineage>
        <taxon>Bacteria</taxon>
        <taxon>Pseudomonadati</taxon>
        <taxon>Pseudomonadota</taxon>
        <taxon>Alphaproteobacteria</taxon>
        <taxon>Rhodobacterales</taxon>
        <taxon>Paracoccaceae</taxon>
        <taxon>Albimonas</taxon>
    </lineage>
</organism>
<dbReference type="Gene3D" id="3.10.520.10">
    <property type="entry name" value="ApbE-like domains"/>
    <property type="match status" value="1"/>
</dbReference>
<dbReference type="Proteomes" id="UP000199118">
    <property type="component" value="Unassembled WGS sequence"/>
</dbReference>
<dbReference type="InterPro" id="IPR007183">
    <property type="entry name" value="UPF0280"/>
</dbReference>
<protein>
    <submittedName>
        <fullName evidence="2">Uncharacterized protein</fullName>
    </submittedName>
</protein>
<dbReference type="PIRSF" id="PIRSF006421">
    <property type="entry name" value="UCP006421"/>
    <property type="match status" value="1"/>
</dbReference>
<dbReference type="SUPFAM" id="SSF143631">
    <property type="entry name" value="ApbE-like"/>
    <property type="match status" value="1"/>
</dbReference>
<proteinExistence type="predicted"/>
<evidence type="ECO:0000313" key="3">
    <source>
        <dbReference type="Proteomes" id="UP000199118"/>
    </source>
</evidence>
<accession>A0A1H2VII8</accession>
<dbReference type="EMBL" id="FNMZ01000002">
    <property type="protein sequence ID" value="SDW68166.1"/>
    <property type="molecule type" value="Genomic_DNA"/>
</dbReference>
<dbReference type="NCBIfam" id="NF003322">
    <property type="entry name" value="PRK04334.1-2"/>
    <property type="match status" value="1"/>
</dbReference>
<evidence type="ECO:0000256" key="1">
    <source>
        <dbReference type="SAM" id="MobiDB-lite"/>
    </source>
</evidence>